<reference evidence="3" key="1">
    <citation type="submission" date="2023-06" db="EMBL/GenBank/DDBJ databases">
        <title>Genome-scale phylogeny and comparative genomics of the fungal order Sordariales.</title>
        <authorList>
            <consortium name="Lawrence Berkeley National Laboratory"/>
            <person name="Hensen N."/>
            <person name="Bonometti L."/>
            <person name="Westerberg I."/>
            <person name="Brannstrom I.O."/>
            <person name="Guillou S."/>
            <person name="Cros-Aarteil S."/>
            <person name="Calhoun S."/>
            <person name="Haridas S."/>
            <person name="Kuo A."/>
            <person name="Mondo S."/>
            <person name="Pangilinan J."/>
            <person name="Riley R."/>
            <person name="LaButti K."/>
            <person name="Andreopoulos B."/>
            <person name="Lipzen A."/>
            <person name="Chen C."/>
            <person name="Yanf M."/>
            <person name="Daum C."/>
            <person name="Ng V."/>
            <person name="Clum A."/>
            <person name="Steindorff A."/>
            <person name="Ohm R."/>
            <person name="Martin F."/>
            <person name="Silar P."/>
            <person name="Natvig D."/>
            <person name="Lalanne C."/>
            <person name="Gautier V."/>
            <person name="Ament-velasquez S.L."/>
            <person name="Kruys A."/>
            <person name="Hutchinson M.I."/>
            <person name="Powell A.J."/>
            <person name="Barry K."/>
            <person name="Miller A.N."/>
            <person name="Grigoriev I.V."/>
            <person name="Debuchy R."/>
            <person name="Gladieux P."/>
            <person name="Thoren M.H."/>
            <person name="Johannesson H."/>
        </authorList>
    </citation>
    <scope>NUCLEOTIDE SEQUENCE</scope>
    <source>
        <strain evidence="3">SMH3187-1</strain>
    </source>
</reference>
<sequence>MLHHSLLTAVVALLGLTTATTLPASTTCDATCRSNALASLSGRCHRKLAANGPACLDAIAAQASTFCSSFLTPTTVSVVATPSVTVTATATTTSTTTTTTTTTDVTTTTSTTTSTSTTTTYLSAPSLVARRGARTTAACPDLSTARLLRFAPTKVSSLCSLLGVTPSATTVSSTTTATATTTKTVLTVETVVSLTTESTTATTVTGVVATATRVVDHRFCENDMGYSEGGAPGFGTIVDVPGTSPEECCRRCWEITGCAVSLSLENGVDCQLAIVSTQQSGPGSETCPLGIWHWNLSVQGVSGKLFRGPCG</sequence>
<evidence type="ECO:0008006" key="5">
    <source>
        <dbReference type="Google" id="ProtNLM"/>
    </source>
</evidence>
<evidence type="ECO:0000256" key="2">
    <source>
        <dbReference type="SAM" id="SignalP"/>
    </source>
</evidence>
<organism evidence="3 4">
    <name type="scientific">Schizothecium vesticola</name>
    <dbReference type="NCBI Taxonomy" id="314040"/>
    <lineage>
        <taxon>Eukaryota</taxon>
        <taxon>Fungi</taxon>
        <taxon>Dikarya</taxon>
        <taxon>Ascomycota</taxon>
        <taxon>Pezizomycotina</taxon>
        <taxon>Sordariomycetes</taxon>
        <taxon>Sordariomycetidae</taxon>
        <taxon>Sordariales</taxon>
        <taxon>Schizotheciaceae</taxon>
        <taxon>Schizothecium</taxon>
    </lineage>
</organism>
<evidence type="ECO:0000256" key="1">
    <source>
        <dbReference type="SAM" id="MobiDB-lite"/>
    </source>
</evidence>
<keyword evidence="4" id="KW-1185">Reference proteome</keyword>
<feature type="region of interest" description="Disordered" evidence="1">
    <location>
        <begin position="91"/>
        <end position="110"/>
    </location>
</feature>
<name>A0AA40K6F3_9PEZI</name>
<protein>
    <recommendedName>
        <fullName evidence="5">Apple domain-containing protein</fullName>
    </recommendedName>
</protein>
<feature type="signal peptide" evidence="2">
    <location>
        <begin position="1"/>
        <end position="19"/>
    </location>
</feature>
<evidence type="ECO:0000313" key="4">
    <source>
        <dbReference type="Proteomes" id="UP001172155"/>
    </source>
</evidence>
<evidence type="ECO:0000313" key="3">
    <source>
        <dbReference type="EMBL" id="KAK0747122.1"/>
    </source>
</evidence>
<dbReference type="Proteomes" id="UP001172155">
    <property type="component" value="Unassembled WGS sequence"/>
</dbReference>
<accession>A0AA40K6F3</accession>
<proteinExistence type="predicted"/>
<comment type="caution">
    <text evidence="3">The sequence shown here is derived from an EMBL/GenBank/DDBJ whole genome shotgun (WGS) entry which is preliminary data.</text>
</comment>
<dbReference type="AlphaFoldDB" id="A0AA40K6F3"/>
<dbReference type="EMBL" id="JAUKUD010000004">
    <property type="protein sequence ID" value="KAK0747122.1"/>
    <property type="molecule type" value="Genomic_DNA"/>
</dbReference>
<keyword evidence="2" id="KW-0732">Signal</keyword>
<gene>
    <name evidence="3" type="ORF">B0T18DRAFT_391446</name>
</gene>
<feature type="chain" id="PRO_5041212007" description="Apple domain-containing protein" evidence="2">
    <location>
        <begin position="20"/>
        <end position="311"/>
    </location>
</feature>